<reference evidence="2" key="1">
    <citation type="journal article" date="2019" name="Int. J. Syst. Evol. Microbiol.">
        <title>The Global Catalogue of Microorganisms (GCM) 10K type strain sequencing project: providing services to taxonomists for standard genome sequencing and annotation.</title>
        <authorList>
            <consortium name="The Broad Institute Genomics Platform"/>
            <consortium name="The Broad Institute Genome Sequencing Center for Infectious Disease"/>
            <person name="Wu L."/>
            <person name="Ma J."/>
        </authorList>
    </citation>
    <scope>NUCLEOTIDE SEQUENCE [LARGE SCALE GENOMIC DNA]</scope>
    <source>
        <strain evidence="2">CCUG 63246</strain>
    </source>
</reference>
<evidence type="ECO:0008006" key="3">
    <source>
        <dbReference type="Google" id="ProtNLM"/>
    </source>
</evidence>
<accession>A0ABW3R7T0</accession>
<sequence length="236" mass="24874">MLAFTFVSCEEEGVLPVEIPNAISFNAEADANIQVEETGTTYAIEVQSTTTSNTARTITAVLNAAESTGLPAEYNFSGTITIPAGETVGSEEISFNFIEMPIGPTRTLVFDLALPDDGSFLNTSRDSHTIKYTAVCPLSGPQLTTVSFTFDPWPEELSWSITNDANGLVVASGTGYDGLTSFSTDVCLISGDYTFTIEDAYGDGGALYELSQNGNVVISGGPAYGTGESQSFTISI</sequence>
<keyword evidence="2" id="KW-1185">Reference proteome</keyword>
<gene>
    <name evidence="1" type="ORF">ACFQ2E_00010</name>
</gene>
<dbReference type="Proteomes" id="UP001597163">
    <property type="component" value="Unassembled WGS sequence"/>
</dbReference>
<protein>
    <recommendedName>
        <fullName evidence="3">Calx-beta domain-containing protein</fullName>
    </recommendedName>
</protein>
<name>A0ABW3R7T0_9FLAO</name>
<evidence type="ECO:0000313" key="1">
    <source>
        <dbReference type="EMBL" id="MFD1160777.1"/>
    </source>
</evidence>
<comment type="caution">
    <text evidence="1">The sequence shown here is derived from an EMBL/GenBank/DDBJ whole genome shotgun (WGS) entry which is preliminary data.</text>
</comment>
<proteinExistence type="predicted"/>
<dbReference type="RefSeq" id="WP_311934857.1">
    <property type="nucleotide sequence ID" value="NZ_JAVSCK010000001.1"/>
</dbReference>
<evidence type="ECO:0000313" key="2">
    <source>
        <dbReference type="Proteomes" id="UP001597163"/>
    </source>
</evidence>
<organism evidence="1 2">
    <name type="scientific">Hwangdonia seohaensis</name>
    <dbReference type="NCBI Taxonomy" id="1240727"/>
    <lineage>
        <taxon>Bacteria</taxon>
        <taxon>Pseudomonadati</taxon>
        <taxon>Bacteroidota</taxon>
        <taxon>Flavobacteriia</taxon>
        <taxon>Flavobacteriales</taxon>
        <taxon>Flavobacteriaceae</taxon>
        <taxon>Hwangdonia</taxon>
    </lineage>
</organism>
<dbReference type="EMBL" id="JBHTLJ010000001">
    <property type="protein sequence ID" value="MFD1160777.1"/>
    <property type="molecule type" value="Genomic_DNA"/>
</dbReference>